<dbReference type="EMBL" id="UZAU01000121">
    <property type="status" value="NOT_ANNOTATED_CDS"/>
    <property type="molecule type" value="Genomic_DNA"/>
</dbReference>
<evidence type="ECO:0000256" key="1">
    <source>
        <dbReference type="SAM" id="MobiDB-lite"/>
    </source>
</evidence>
<accession>A0A803P1P7</accession>
<reference evidence="2" key="1">
    <citation type="submission" date="2018-11" db="EMBL/GenBank/DDBJ databases">
        <authorList>
            <person name="Grassa J C."/>
        </authorList>
    </citation>
    <scope>NUCLEOTIDE SEQUENCE [LARGE SCALE GENOMIC DNA]</scope>
</reference>
<evidence type="ECO:0000313" key="3">
    <source>
        <dbReference type="Proteomes" id="UP000596661"/>
    </source>
</evidence>
<dbReference type="Gramene" id="evm.model.02.583">
    <property type="protein sequence ID" value="cds.evm.model.02.583"/>
    <property type="gene ID" value="evm.TU.02.583"/>
</dbReference>
<dbReference type="AlphaFoldDB" id="A0A803P1P7"/>
<dbReference type="EnsemblPlants" id="evm.model.02.583">
    <property type="protein sequence ID" value="cds.evm.model.02.583"/>
    <property type="gene ID" value="evm.TU.02.583"/>
</dbReference>
<evidence type="ECO:0000313" key="2">
    <source>
        <dbReference type="EnsemblPlants" id="cds.evm.model.02.583"/>
    </source>
</evidence>
<feature type="region of interest" description="Disordered" evidence="1">
    <location>
        <begin position="1"/>
        <end position="26"/>
    </location>
</feature>
<keyword evidence="3" id="KW-1185">Reference proteome</keyword>
<sequence>MTVDLNVRVSPTTEGHGIGDPTIGKPRLDLGDDIELARLREVVGQPHECWDFPNEDDDETKKKLLRI</sequence>
<dbReference type="Proteomes" id="UP000596661">
    <property type="component" value="Chromosome 2"/>
</dbReference>
<organism evidence="2 3">
    <name type="scientific">Cannabis sativa</name>
    <name type="common">Hemp</name>
    <name type="synonym">Marijuana</name>
    <dbReference type="NCBI Taxonomy" id="3483"/>
    <lineage>
        <taxon>Eukaryota</taxon>
        <taxon>Viridiplantae</taxon>
        <taxon>Streptophyta</taxon>
        <taxon>Embryophyta</taxon>
        <taxon>Tracheophyta</taxon>
        <taxon>Spermatophyta</taxon>
        <taxon>Magnoliopsida</taxon>
        <taxon>eudicotyledons</taxon>
        <taxon>Gunneridae</taxon>
        <taxon>Pentapetalae</taxon>
        <taxon>rosids</taxon>
        <taxon>fabids</taxon>
        <taxon>Rosales</taxon>
        <taxon>Cannabaceae</taxon>
        <taxon>Cannabis</taxon>
    </lineage>
</organism>
<name>A0A803P1P7_CANSA</name>
<reference evidence="2" key="2">
    <citation type="submission" date="2021-03" db="UniProtKB">
        <authorList>
            <consortium name="EnsemblPlants"/>
        </authorList>
    </citation>
    <scope>IDENTIFICATION</scope>
</reference>
<protein>
    <submittedName>
        <fullName evidence="2">Uncharacterized protein</fullName>
    </submittedName>
</protein>
<proteinExistence type="predicted"/>